<dbReference type="Proteomes" id="UP001143480">
    <property type="component" value="Unassembled WGS sequence"/>
</dbReference>
<dbReference type="PANTHER" id="PTHR43630">
    <property type="entry name" value="POLY-BETA-1,6-N-ACETYL-D-GLUCOSAMINE SYNTHASE"/>
    <property type="match status" value="1"/>
</dbReference>
<dbReference type="Gene3D" id="3.90.550.10">
    <property type="entry name" value="Spore Coat Polysaccharide Biosynthesis Protein SpsA, Chain A"/>
    <property type="match status" value="1"/>
</dbReference>
<dbReference type="InterPro" id="IPR029044">
    <property type="entry name" value="Nucleotide-diphossugar_trans"/>
</dbReference>
<reference evidence="2" key="2">
    <citation type="submission" date="2023-01" db="EMBL/GenBank/DDBJ databases">
        <authorList>
            <person name="Sun Q."/>
            <person name="Evtushenko L."/>
        </authorList>
    </citation>
    <scope>NUCLEOTIDE SEQUENCE</scope>
    <source>
        <strain evidence="2">VKM Ac-1321</strain>
    </source>
</reference>
<sequence>MNLVAVLIVRDEAADIPGCLASLGGIVDGIHVHDTGSTDATADVARSMGAVVSTGEWPGDFAAARNAALAAAGRPDWVLSVDADERVTADPGRLRALLASARADALLVQIDNRHDELPYTQYTPRIFRPSAVHWAGRVHERLVPERGTWPALPGEVLRLTHHGYEHRAVRTGKARRNAAIAEAQLPATTGEDRATTLLDLGRSYVGAGRPQDAVDTFEALRAEAAPGTRQWILGTDALARLLLGAGHDDAVVVLARQLRGHGVDRQYCDWLESQALAQLGHTADAWQLLRHVRRVVDPAGRVYPPEHLAELKRLLGALAGSHR</sequence>
<gene>
    <name evidence="2" type="ORF">GCM10017581_084690</name>
</gene>
<dbReference type="EMBL" id="BSFP01000076">
    <property type="protein sequence ID" value="GLL06719.1"/>
    <property type="molecule type" value="Genomic_DNA"/>
</dbReference>
<dbReference type="InterPro" id="IPR001173">
    <property type="entry name" value="Glyco_trans_2-like"/>
</dbReference>
<accession>A0A9W6NRL9</accession>
<protein>
    <recommendedName>
        <fullName evidence="1">Glycosyltransferase 2-like domain-containing protein</fullName>
    </recommendedName>
</protein>
<reference evidence="2" key="1">
    <citation type="journal article" date="2014" name="Int. J. Syst. Evol. Microbiol.">
        <title>Complete genome sequence of Corynebacterium casei LMG S-19264T (=DSM 44701T), isolated from a smear-ripened cheese.</title>
        <authorList>
            <consortium name="US DOE Joint Genome Institute (JGI-PGF)"/>
            <person name="Walter F."/>
            <person name="Albersmeier A."/>
            <person name="Kalinowski J."/>
            <person name="Ruckert C."/>
        </authorList>
    </citation>
    <scope>NUCLEOTIDE SEQUENCE</scope>
    <source>
        <strain evidence="2">VKM Ac-1321</strain>
    </source>
</reference>
<evidence type="ECO:0000313" key="2">
    <source>
        <dbReference type="EMBL" id="GLL06719.1"/>
    </source>
</evidence>
<name>A0A9W6NRL9_9ACTN</name>
<evidence type="ECO:0000313" key="3">
    <source>
        <dbReference type="Proteomes" id="UP001143480"/>
    </source>
</evidence>
<feature type="domain" description="Glycosyltransferase 2-like" evidence="1">
    <location>
        <begin position="6"/>
        <end position="123"/>
    </location>
</feature>
<dbReference type="RefSeq" id="WP_261959264.1">
    <property type="nucleotide sequence ID" value="NZ_BAAAXA010000001.1"/>
</dbReference>
<dbReference type="InterPro" id="IPR011990">
    <property type="entry name" value="TPR-like_helical_dom_sf"/>
</dbReference>
<dbReference type="AlphaFoldDB" id="A0A9W6NRL9"/>
<comment type="caution">
    <text evidence="2">The sequence shown here is derived from an EMBL/GenBank/DDBJ whole genome shotgun (WGS) entry which is preliminary data.</text>
</comment>
<keyword evidence="3" id="KW-1185">Reference proteome</keyword>
<dbReference type="SUPFAM" id="SSF53448">
    <property type="entry name" value="Nucleotide-diphospho-sugar transferases"/>
    <property type="match status" value="1"/>
</dbReference>
<organism evidence="2 3">
    <name type="scientific">Dactylosporangium matsuzakiense</name>
    <dbReference type="NCBI Taxonomy" id="53360"/>
    <lineage>
        <taxon>Bacteria</taxon>
        <taxon>Bacillati</taxon>
        <taxon>Actinomycetota</taxon>
        <taxon>Actinomycetes</taxon>
        <taxon>Micromonosporales</taxon>
        <taxon>Micromonosporaceae</taxon>
        <taxon>Dactylosporangium</taxon>
    </lineage>
</organism>
<evidence type="ECO:0000259" key="1">
    <source>
        <dbReference type="Pfam" id="PF00535"/>
    </source>
</evidence>
<proteinExistence type="predicted"/>
<dbReference type="PANTHER" id="PTHR43630:SF2">
    <property type="entry name" value="GLYCOSYLTRANSFERASE"/>
    <property type="match status" value="1"/>
</dbReference>
<dbReference type="SUPFAM" id="SSF48452">
    <property type="entry name" value="TPR-like"/>
    <property type="match status" value="1"/>
</dbReference>
<dbReference type="Pfam" id="PF00535">
    <property type="entry name" value="Glycos_transf_2"/>
    <property type="match status" value="1"/>
</dbReference>